<dbReference type="EMBL" id="HBKP01012055">
    <property type="protein sequence ID" value="CAE2219309.1"/>
    <property type="molecule type" value="Transcribed_RNA"/>
</dbReference>
<evidence type="ECO:0000313" key="8">
    <source>
        <dbReference type="EMBL" id="CAE2219309.1"/>
    </source>
</evidence>
<evidence type="ECO:0000256" key="6">
    <source>
        <dbReference type="ARBA" id="ARBA00025799"/>
    </source>
</evidence>
<reference evidence="8" key="1">
    <citation type="submission" date="2021-01" db="EMBL/GenBank/DDBJ databases">
        <authorList>
            <person name="Corre E."/>
            <person name="Pelletier E."/>
            <person name="Niang G."/>
            <person name="Scheremetjew M."/>
            <person name="Finn R."/>
            <person name="Kale V."/>
            <person name="Holt S."/>
            <person name="Cochrane G."/>
            <person name="Meng A."/>
            <person name="Brown T."/>
            <person name="Cohen L."/>
        </authorList>
    </citation>
    <scope>NUCLEOTIDE SEQUENCE</scope>
    <source>
        <strain evidence="8">DIVA3 518/3/11/1/6</strain>
    </source>
</reference>
<dbReference type="Pfam" id="PF04178">
    <property type="entry name" value="Got1"/>
    <property type="match status" value="1"/>
</dbReference>
<proteinExistence type="inferred from homology"/>
<dbReference type="GO" id="GO:0005783">
    <property type="term" value="C:endoplasmic reticulum"/>
    <property type="evidence" value="ECO:0007669"/>
    <property type="project" value="TreeGrafter"/>
</dbReference>
<dbReference type="GO" id="GO:0006888">
    <property type="term" value="P:endoplasmic reticulum to Golgi vesicle-mediated transport"/>
    <property type="evidence" value="ECO:0007669"/>
    <property type="project" value="InterPro"/>
</dbReference>
<feature type="transmembrane region" description="Helical" evidence="7">
    <location>
        <begin position="32"/>
        <end position="51"/>
    </location>
</feature>
<protein>
    <recommendedName>
        <fullName evidence="9">Vesicle transport protein GOT1B</fullName>
    </recommendedName>
</protein>
<comment type="similarity">
    <text evidence="6">Belongs to the GOT1 family.</text>
</comment>
<evidence type="ECO:0000256" key="1">
    <source>
        <dbReference type="ARBA" id="ARBA00004653"/>
    </source>
</evidence>
<dbReference type="AlphaFoldDB" id="A0A7S4I5T5"/>
<evidence type="ECO:0000256" key="2">
    <source>
        <dbReference type="ARBA" id="ARBA00022692"/>
    </source>
</evidence>
<evidence type="ECO:0000256" key="3">
    <source>
        <dbReference type="ARBA" id="ARBA00022989"/>
    </source>
</evidence>
<dbReference type="GO" id="GO:0042147">
    <property type="term" value="P:retrograde transport, endosome to Golgi"/>
    <property type="evidence" value="ECO:0007669"/>
    <property type="project" value="InterPro"/>
</dbReference>
<keyword evidence="3 7" id="KW-1133">Transmembrane helix</keyword>
<feature type="transmembrane region" description="Helical" evidence="7">
    <location>
        <begin position="63"/>
        <end position="84"/>
    </location>
</feature>
<dbReference type="GO" id="GO:0000139">
    <property type="term" value="C:Golgi membrane"/>
    <property type="evidence" value="ECO:0007669"/>
    <property type="project" value="UniProtKB-SubCell"/>
</dbReference>
<sequence length="130" mass="14475">MAVNEREQVGMMVAGMGIFYVLFGVSMMFDRSLLACGNLMFVAGIAIAIGPRKATEFFFNKSNVKGTIFLVGGVILVLVQWPLFGILAESIGFIMLFRSLIPIFFELLQKLPYVGRIFSAIPMLRFILPK</sequence>
<evidence type="ECO:0000256" key="4">
    <source>
        <dbReference type="ARBA" id="ARBA00023034"/>
    </source>
</evidence>
<evidence type="ECO:0000256" key="5">
    <source>
        <dbReference type="ARBA" id="ARBA00023136"/>
    </source>
</evidence>
<gene>
    <name evidence="8" type="ORF">VSP0166_LOCUS8453</name>
</gene>
<dbReference type="PANTHER" id="PTHR21493:SF245">
    <property type="entry name" value="VESICLE TRANSPORT PROTEIN GOT1A"/>
    <property type="match status" value="1"/>
</dbReference>
<accession>A0A7S4I5T5</accession>
<evidence type="ECO:0008006" key="9">
    <source>
        <dbReference type="Google" id="ProtNLM"/>
    </source>
</evidence>
<keyword evidence="5 7" id="KW-0472">Membrane</keyword>
<dbReference type="GO" id="GO:0005829">
    <property type="term" value="C:cytosol"/>
    <property type="evidence" value="ECO:0007669"/>
    <property type="project" value="GOC"/>
</dbReference>
<dbReference type="PANTHER" id="PTHR21493">
    <property type="entry name" value="CGI-141-RELATED/LIPASE CONTAINING PROTEIN"/>
    <property type="match status" value="1"/>
</dbReference>
<comment type="subcellular location">
    <subcellularLocation>
        <location evidence="1">Golgi apparatus membrane</location>
        <topology evidence="1">Multi-pass membrane protein</topology>
    </subcellularLocation>
</comment>
<keyword evidence="4" id="KW-0333">Golgi apparatus</keyword>
<evidence type="ECO:0000256" key="7">
    <source>
        <dbReference type="SAM" id="Phobius"/>
    </source>
</evidence>
<organism evidence="8">
    <name type="scientific">Vannella robusta</name>
    <dbReference type="NCBI Taxonomy" id="1487602"/>
    <lineage>
        <taxon>Eukaryota</taxon>
        <taxon>Amoebozoa</taxon>
        <taxon>Discosea</taxon>
        <taxon>Flabellinia</taxon>
        <taxon>Vannellidae</taxon>
        <taxon>Vannella</taxon>
    </lineage>
</organism>
<dbReference type="InterPro" id="IPR045176">
    <property type="entry name" value="Got1"/>
</dbReference>
<name>A0A7S4I5T5_9EUKA</name>
<feature type="transmembrane region" description="Helical" evidence="7">
    <location>
        <begin position="9"/>
        <end position="26"/>
    </location>
</feature>
<keyword evidence="2 7" id="KW-0812">Transmembrane</keyword>
<dbReference type="InterPro" id="IPR007305">
    <property type="entry name" value="Vesicle_transpt_Got1/SFT2"/>
</dbReference>